<proteinExistence type="predicted"/>
<accession>A0AAN6IZH8</accession>
<dbReference type="EMBL" id="JAJGCB010000001">
    <property type="protein sequence ID" value="KAJ8995773.1"/>
    <property type="molecule type" value="Genomic_DNA"/>
</dbReference>
<evidence type="ECO:0000313" key="3">
    <source>
        <dbReference type="Proteomes" id="UP001161757"/>
    </source>
</evidence>
<dbReference type="Proteomes" id="UP001161757">
    <property type="component" value="Unassembled WGS sequence"/>
</dbReference>
<gene>
    <name evidence="2" type="ORF">HRR80_000530</name>
</gene>
<organism evidence="2 3">
    <name type="scientific">Exophiala dermatitidis</name>
    <name type="common">Black yeast-like fungus</name>
    <name type="synonym">Wangiella dermatitidis</name>
    <dbReference type="NCBI Taxonomy" id="5970"/>
    <lineage>
        <taxon>Eukaryota</taxon>
        <taxon>Fungi</taxon>
        <taxon>Dikarya</taxon>
        <taxon>Ascomycota</taxon>
        <taxon>Pezizomycotina</taxon>
        <taxon>Eurotiomycetes</taxon>
        <taxon>Chaetothyriomycetidae</taxon>
        <taxon>Chaetothyriales</taxon>
        <taxon>Herpotrichiellaceae</taxon>
        <taxon>Exophiala</taxon>
    </lineage>
</organism>
<dbReference type="Gene3D" id="1.25.40.10">
    <property type="entry name" value="Tetratricopeptide repeat domain"/>
    <property type="match status" value="1"/>
</dbReference>
<feature type="compositionally biased region" description="Low complexity" evidence="1">
    <location>
        <begin position="464"/>
        <end position="483"/>
    </location>
</feature>
<protein>
    <recommendedName>
        <fullName evidence="4">Pentatricopeptide repeat protein</fullName>
    </recommendedName>
</protein>
<feature type="region of interest" description="Disordered" evidence="1">
    <location>
        <begin position="53"/>
        <end position="143"/>
    </location>
</feature>
<evidence type="ECO:0000256" key="1">
    <source>
        <dbReference type="SAM" id="MobiDB-lite"/>
    </source>
</evidence>
<evidence type="ECO:0008006" key="4">
    <source>
        <dbReference type="Google" id="ProtNLM"/>
    </source>
</evidence>
<feature type="region of interest" description="Disordered" evidence="1">
    <location>
        <begin position="427"/>
        <end position="490"/>
    </location>
</feature>
<dbReference type="InterPro" id="IPR011990">
    <property type="entry name" value="TPR-like_helical_dom_sf"/>
</dbReference>
<evidence type="ECO:0000313" key="2">
    <source>
        <dbReference type="EMBL" id="KAJ8995773.1"/>
    </source>
</evidence>
<sequence>MHRSLAKHGLTHSLQALALRRTLTRVTPGSWKPGLNGGRAFQSFDRHSALLAGGFTSQPTEPSGSQTLHEPQGNNTSNTQVPWTDGQKEKAEEGGQSSEDTGRQYLRRLLPPKRYPPLLREIQQRGRNYKVPSKKGRTQKPLDRSIASTETLEDELKWVARNYPHPHAIRNILKILIEDRKVKPSAAHYEALILANCLPELGSVENLKIILEEMEREGVLIEPAIYYAVLTVLAVHPDTYLRTALIQKLREQWISIPEQYAHFNVVAMIREGQLELATVEMENLQQKQIPIPPWIWTIYIHAICDRHDFEGLLQVLYQLSDMGFFFPRPTLLHVLIQASQHGSLDVTKWVWYGYVETMHIMPNEELCIDVLRLAVTNEDCKLAESVIVVLESVAGDVLTAPPSLVDKPPPTKHELWSLTFDSPDLPGMEDLSVDTGAQDGNETSNRAGTGTNNAVDNAGKKSKSGSASLSSSRLPSTSKSSAPKPRSESKRLAMAFSTPLPLPPPHKPPPPRPLPEEAIQLLEKLGIKYFPTWRGRKRRGNLYPLFRKESGLRGARFDPQLALVQGWEWRKK</sequence>
<feature type="compositionally biased region" description="Polar residues" evidence="1">
    <location>
        <begin position="438"/>
        <end position="455"/>
    </location>
</feature>
<reference evidence="2" key="1">
    <citation type="submission" date="2023-01" db="EMBL/GenBank/DDBJ databases">
        <title>Exophiala dermititidis isolated from Cystic Fibrosis Patient.</title>
        <authorList>
            <person name="Kurbessoian T."/>
            <person name="Crocker A."/>
            <person name="Murante D."/>
            <person name="Hogan D.A."/>
            <person name="Stajich J.E."/>
        </authorList>
    </citation>
    <scope>NUCLEOTIDE SEQUENCE</scope>
    <source>
        <strain evidence="2">Ex8</strain>
    </source>
</reference>
<dbReference type="AlphaFoldDB" id="A0AAN6IZH8"/>
<comment type="caution">
    <text evidence="2">The sequence shown here is derived from an EMBL/GenBank/DDBJ whole genome shotgun (WGS) entry which is preliminary data.</text>
</comment>
<feature type="compositionally biased region" description="Polar residues" evidence="1">
    <location>
        <begin position="55"/>
        <end position="82"/>
    </location>
</feature>
<name>A0AAN6IZH8_EXODE</name>